<sequence length="387" mass="41934">MSDLNQNTSTGLPLEGIRVIEFSHMVMGPTCGMILADLGAEVIKIEPPGGEKTRDLPGLGIGFFRSFNRNKKSVVLDTNTPEGVETARALISQCDVVIENFRPGRMDAIGLGYASLSELNPGLIYVSHKGFLPGPYDKRLALDEVVQMMGGLAYMTGPEGRPLRAGASVNDIMGGMFGAIGVLASLQERRRTGRGQEVQSALFENCVFLSSQHMQQYLMTGEAAPPMPSRVSAWSVYDVFTLAHGEQLFIAAVSDKQWCILCELIEAPELLADETLGTNAQRVEVRPALLARLGEILKHHEVAELSAKLEAAGLPYAPIVRPDQLVNDPHLKASGGLVPMMTDTGEETSVTLLPLMLGQRRLQVRRPLPKAGEHTEEVLAALKATNR</sequence>
<dbReference type="GO" id="GO:0008410">
    <property type="term" value="F:CoA-transferase activity"/>
    <property type="evidence" value="ECO:0007669"/>
    <property type="project" value="TreeGrafter"/>
</dbReference>
<organism evidence="2 3">
    <name type="scientific">Marinobacterium aestuarii</name>
    <dbReference type="NCBI Taxonomy" id="1821621"/>
    <lineage>
        <taxon>Bacteria</taxon>
        <taxon>Pseudomonadati</taxon>
        <taxon>Pseudomonadota</taxon>
        <taxon>Gammaproteobacteria</taxon>
        <taxon>Oceanospirillales</taxon>
        <taxon>Oceanospirillaceae</taxon>
        <taxon>Marinobacterium</taxon>
    </lineage>
</organism>
<dbReference type="Gene3D" id="3.30.1540.10">
    <property type="entry name" value="formyl-coa transferase, domain 3"/>
    <property type="match status" value="1"/>
</dbReference>
<dbReference type="PANTHER" id="PTHR48207:SF3">
    <property type="entry name" value="SUCCINATE--HYDROXYMETHYLGLUTARATE COA-TRANSFERASE"/>
    <property type="match status" value="1"/>
</dbReference>
<reference evidence="2 3" key="2">
    <citation type="journal article" date="2018" name="Int. J. Syst. Evol. Microbiol.">
        <title>Marinobacterium aestuarii sp. nov., a benzene-degrading marine bacterium isolated from estuary sediment.</title>
        <authorList>
            <person name="Bae S.S."/>
            <person name="Jung J."/>
            <person name="Chung D."/>
            <person name="Baek K."/>
        </authorList>
    </citation>
    <scope>NUCLEOTIDE SEQUENCE [LARGE SCALE GENOMIC DNA]</scope>
    <source>
        <strain evidence="2 3">ST58-10</strain>
    </source>
</reference>
<keyword evidence="3" id="KW-1185">Reference proteome</keyword>
<dbReference type="OrthoDB" id="9058532at2"/>
<proteinExistence type="predicted"/>
<dbReference type="STRING" id="1821621.A8C75_12350"/>
<dbReference type="InterPro" id="IPR050483">
    <property type="entry name" value="CoA-transferase_III_domain"/>
</dbReference>
<accession>A0A1A9EZ57</accession>
<keyword evidence="1 2" id="KW-0808">Transferase</keyword>
<gene>
    <name evidence="2" type="ORF">A8C75_12350</name>
</gene>
<reference evidence="3" key="1">
    <citation type="submission" date="2016-05" db="EMBL/GenBank/DDBJ databases">
        <authorList>
            <person name="Baek K."/>
            <person name="Yang S.-J."/>
        </authorList>
    </citation>
    <scope>NUCLEOTIDE SEQUENCE [LARGE SCALE GENOMIC DNA]</scope>
    <source>
        <strain evidence="3">ST58-10</strain>
    </source>
</reference>
<dbReference type="InterPro" id="IPR003673">
    <property type="entry name" value="CoA-Trfase_fam_III"/>
</dbReference>
<evidence type="ECO:0000256" key="1">
    <source>
        <dbReference type="ARBA" id="ARBA00022679"/>
    </source>
</evidence>
<dbReference type="InterPro" id="IPR044855">
    <property type="entry name" value="CoA-Trfase_III_dom3_sf"/>
</dbReference>
<dbReference type="EMBL" id="CP015839">
    <property type="protein sequence ID" value="ANG63185.1"/>
    <property type="molecule type" value="Genomic_DNA"/>
</dbReference>
<dbReference type="SUPFAM" id="SSF89796">
    <property type="entry name" value="CoA-transferase family III (CaiB/BaiF)"/>
    <property type="match status" value="1"/>
</dbReference>
<dbReference type="InterPro" id="IPR023606">
    <property type="entry name" value="CoA-Trfase_III_dom_1_sf"/>
</dbReference>
<dbReference type="RefSeq" id="WP_067382698.1">
    <property type="nucleotide sequence ID" value="NZ_CP015839.1"/>
</dbReference>
<name>A0A1A9EZ57_9GAMM</name>
<evidence type="ECO:0000313" key="3">
    <source>
        <dbReference type="Proteomes" id="UP000078070"/>
    </source>
</evidence>
<dbReference type="PANTHER" id="PTHR48207">
    <property type="entry name" value="SUCCINATE--HYDROXYMETHYLGLUTARATE COA-TRANSFERASE"/>
    <property type="match status" value="1"/>
</dbReference>
<protein>
    <submittedName>
        <fullName evidence="2">Formyl-CoA transferase</fullName>
    </submittedName>
</protein>
<dbReference type="Gene3D" id="3.40.50.10540">
    <property type="entry name" value="Crotonobetainyl-coa:carnitine coa-transferase, domain 1"/>
    <property type="match status" value="1"/>
</dbReference>
<dbReference type="AlphaFoldDB" id="A0A1A9EZ57"/>
<dbReference type="KEGG" id="mars:A8C75_12350"/>
<evidence type="ECO:0000313" key="2">
    <source>
        <dbReference type="EMBL" id="ANG63185.1"/>
    </source>
</evidence>
<dbReference type="Proteomes" id="UP000078070">
    <property type="component" value="Chromosome"/>
</dbReference>
<dbReference type="Pfam" id="PF02515">
    <property type="entry name" value="CoA_transf_3"/>
    <property type="match status" value="1"/>
</dbReference>